<feature type="binding site" evidence="8">
    <location>
        <begin position="153"/>
        <end position="154"/>
    </location>
    <ligand>
        <name>substrate</name>
    </ligand>
</feature>
<feature type="binding site" evidence="8">
    <location>
        <begin position="185"/>
        <end position="186"/>
    </location>
    <ligand>
        <name>substrate</name>
    </ligand>
</feature>
<keyword evidence="5 8" id="KW-0413">Isomerase</keyword>
<dbReference type="InterPro" id="IPR033134">
    <property type="entry name" value="Asp/Glu_racemase_AS_2"/>
</dbReference>
<keyword evidence="11" id="KW-1185">Reference proteome</keyword>
<dbReference type="SUPFAM" id="SSF53681">
    <property type="entry name" value="Aspartate/glutamate racemase"/>
    <property type="match status" value="2"/>
</dbReference>
<evidence type="ECO:0000256" key="7">
    <source>
        <dbReference type="ARBA" id="ARBA00070053"/>
    </source>
</evidence>
<keyword evidence="3 8" id="KW-0133">Cell shape</keyword>
<organism evidence="10 11">
    <name type="scientific">Slackia exigua (strain ATCC 700122 / DSM 15923 / CIP 105133 / JCM 11022 / KCTC 5966 / S-7)</name>
    <dbReference type="NCBI Taxonomy" id="649764"/>
    <lineage>
        <taxon>Bacteria</taxon>
        <taxon>Bacillati</taxon>
        <taxon>Actinomycetota</taxon>
        <taxon>Coriobacteriia</taxon>
        <taxon>Eggerthellales</taxon>
        <taxon>Eggerthellaceae</taxon>
        <taxon>Slackia</taxon>
    </lineage>
</organism>
<comment type="pathway">
    <text evidence="8">Cell wall biogenesis; peptidoglycan biosynthesis.</text>
</comment>
<comment type="catalytic activity">
    <reaction evidence="1 8">
        <text>L-glutamate = D-glutamate</text>
        <dbReference type="Rhea" id="RHEA:12813"/>
        <dbReference type="ChEBI" id="CHEBI:29985"/>
        <dbReference type="ChEBI" id="CHEBI:29986"/>
        <dbReference type="EC" id="5.1.1.3"/>
    </reaction>
</comment>
<comment type="function">
    <text evidence="8">Provides the (R)-glutamate required for cell wall biosynthesis.</text>
</comment>
<dbReference type="Gene3D" id="3.40.50.1860">
    <property type="match status" value="2"/>
</dbReference>
<protein>
    <recommendedName>
        <fullName evidence="7 8">Glutamate racemase</fullName>
        <ecNumber evidence="2 8">5.1.1.3</ecNumber>
    </recommendedName>
</protein>
<evidence type="ECO:0000256" key="1">
    <source>
        <dbReference type="ARBA" id="ARBA00001602"/>
    </source>
</evidence>
<feature type="active site" description="Proton donor/acceptor" evidence="8">
    <location>
        <position position="344"/>
    </location>
</feature>
<feature type="binding site" evidence="8">
    <location>
        <begin position="345"/>
        <end position="346"/>
    </location>
    <ligand>
        <name>substrate</name>
    </ligand>
</feature>
<feature type="compositionally biased region" description="Low complexity" evidence="9">
    <location>
        <begin position="43"/>
        <end position="68"/>
    </location>
</feature>
<evidence type="ECO:0000256" key="6">
    <source>
        <dbReference type="ARBA" id="ARBA00023316"/>
    </source>
</evidence>
<sequence length="430" mass="45567">MREQERIREASAPTGAFEYMSHSLLFEGASGDDALKIPAHDALGAAGSNCSSSGSDGRGNAAGSSSNGPDPATGSDRCGNAAGSGRNDLELHDSEIRDFGQSVPGFGFGAFGSDAPEANAFKSAAPELDVPESDAVLKPDAPEFDNAPIGVFDSGYGGLTVAREIAALMPHESIVYFGDTARCPYGPRDPHEVAEFVQQIGRWLTARNVKMLVIACNTATAAGLERAQQTFSVPVRGAVEPGARAAARATHNGRVGVIGTKGTIESDCYPRAIRAIDAGLTVFSIATPRFVEIVENGIRLSKGPIEDLTSMASKAYIRPSFQAIAREYLEPLRRCHVDALVLACTHYPLLKALIGGVMGHKVLLVSSSEALAHDVRATLTARRQTASPDAVPVYEFYTTSEALDDFHDFGSRVFNRPIAHPIHVSLSELE</sequence>
<evidence type="ECO:0000313" key="10">
    <source>
        <dbReference type="EMBL" id="EEZ60782.1"/>
    </source>
</evidence>
<dbReference type="STRING" id="649764.HMPREF0762_01590"/>
<evidence type="ECO:0000256" key="3">
    <source>
        <dbReference type="ARBA" id="ARBA00022960"/>
    </source>
</evidence>
<feature type="active site" description="Proton donor/acceptor" evidence="8">
    <location>
        <position position="216"/>
    </location>
</feature>
<dbReference type="PROSITE" id="PS00923">
    <property type="entry name" value="ASP_GLU_RACEMASE_1"/>
    <property type="match status" value="1"/>
</dbReference>
<comment type="caution">
    <text evidence="10">The sequence shown here is derived from an EMBL/GenBank/DDBJ whole genome shotgun (WGS) entry which is preliminary data.</text>
</comment>
<evidence type="ECO:0000256" key="8">
    <source>
        <dbReference type="HAMAP-Rule" id="MF_00258"/>
    </source>
</evidence>
<dbReference type="UniPathway" id="UPA00219"/>
<dbReference type="GO" id="GO:0008881">
    <property type="term" value="F:glutamate racemase activity"/>
    <property type="evidence" value="ECO:0007669"/>
    <property type="project" value="UniProtKB-UniRule"/>
</dbReference>
<dbReference type="Pfam" id="PF01177">
    <property type="entry name" value="Asp_Glu_race"/>
    <property type="match status" value="1"/>
</dbReference>
<feature type="binding site" evidence="8">
    <location>
        <begin position="217"/>
        <end position="218"/>
    </location>
    <ligand>
        <name>substrate</name>
    </ligand>
</feature>
<dbReference type="eggNOG" id="COG0796">
    <property type="taxonomic scope" value="Bacteria"/>
</dbReference>
<dbReference type="EMBL" id="ACUX02000016">
    <property type="protein sequence ID" value="EEZ60782.1"/>
    <property type="molecule type" value="Genomic_DNA"/>
</dbReference>
<dbReference type="InterPro" id="IPR004391">
    <property type="entry name" value="Glu_race"/>
</dbReference>
<dbReference type="NCBIfam" id="TIGR00067">
    <property type="entry name" value="glut_race"/>
    <property type="match status" value="1"/>
</dbReference>
<gene>
    <name evidence="8 10" type="primary">murI</name>
    <name evidence="10" type="ORF">HMPREF0762_01590</name>
</gene>
<dbReference type="GO" id="GO:0009252">
    <property type="term" value="P:peptidoglycan biosynthetic process"/>
    <property type="evidence" value="ECO:0007669"/>
    <property type="project" value="UniProtKB-UniRule"/>
</dbReference>
<dbReference type="InterPro" id="IPR015942">
    <property type="entry name" value="Asp/Glu/hydantoin_racemase"/>
</dbReference>
<evidence type="ECO:0000256" key="5">
    <source>
        <dbReference type="ARBA" id="ARBA00023235"/>
    </source>
</evidence>
<keyword evidence="6 8" id="KW-0961">Cell wall biogenesis/degradation</keyword>
<dbReference type="HAMAP" id="MF_00258">
    <property type="entry name" value="Glu_racemase"/>
    <property type="match status" value="1"/>
</dbReference>
<comment type="similarity">
    <text evidence="8">Belongs to the aspartate/glutamate racemases family.</text>
</comment>
<dbReference type="EC" id="5.1.1.3" evidence="2 8"/>
<evidence type="ECO:0000256" key="4">
    <source>
        <dbReference type="ARBA" id="ARBA00022984"/>
    </source>
</evidence>
<accession>D0WIB5</accession>
<dbReference type="PROSITE" id="PS00924">
    <property type="entry name" value="ASP_GLU_RACEMASE_2"/>
    <property type="match status" value="1"/>
</dbReference>
<dbReference type="GO" id="GO:0071555">
    <property type="term" value="P:cell wall organization"/>
    <property type="evidence" value="ECO:0007669"/>
    <property type="project" value="UniProtKB-KW"/>
</dbReference>
<evidence type="ECO:0000256" key="2">
    <source>
        <dbReference type="ARBA" id="ARBA00013090"/>
    </source>
</evidence>
<dbReference type="PANTHER" id="PTHR21198:SF2">
    <property type="entry name" value="GLUTAMATE RACEMASE"/>
    <property type="match status" value="1"/>
</dbReference>
<keyword evidence="4 8" id="KW-0573">Peptidoglycan synthesis</keyword>
<reference evidence="10" key="1">
    <citation type="submission" date="2009-10" db="EMBL/GenBank/DDBJ databases">
        <authorList>
            <person name="Weinstock G."/>
            <person name="Sodergren E."/>
            <person name="Clifton S."/>
            <person name="Fulton L."/>
            <person name="Fulton B."/>
            <person name="Courtney L."/>
            <person name="Fronick C."/>
            <person name="Harrison M."/>
            <person name="Strong C."/>
            <person name="Farmer C."/>
            <person name="Delahaunty K."/>
            <person name="Markovic C."/>
            <person name="Hall O."/>
            <person name="Minx P."/>
            <person name="Tomlinson C."/>
            <person name="Mitreva M."/>
            <person name="Nelson J."/>
            <person name="Hou S."/>
            <person name="Wollam A."/>
            <person name="Pepin K.H."/>
            <person name="Johnson M."/>
            <person name="Bhonagiri V."/>
            <person name="Nash W.E."/>
            <person name="Warren W."/>
            <person name="Chinwalla A."/>
            <person name="Mardis E.R."/>
            <person name="Wilson R.K."/>
        </authorList>
    </citation>
    <scope>NUCLEOTIDE SEQUENCE [LARGE SCALE GENOMIC DNA]</scope>
    <source>
        <strain evidence="10">ATCC 700122</strain>
    </source>
</reference>
<dbReference type="InterPro" id="IPR018187">
    <property type="entry name" value="Asp/Glu_racemase_AS_1"/>
</dbReference>
<evidence type="ECO:0000256" key="9">
    <source>
        <dbReference type="SAM" id="MobiDB-lite"/>
    </source>
</evidence>
<dbReference type="PANTHER" id="PTHR21198">
    <property type="entry name" value="GLUTAMATE RACEMASE"/>
    <property type="match status" value="1"/>
</dbReference>
<evidence type="ECO:0000313" key="11">
    <source>
        <dbReference type="Proteomes" id="UP000006001"/>
    </source>
</evidence>
<dbReference type="Proteomes" id="UP000006001">
    <property type="component" value="Unassembled WGS sequence"/>
</dbReference>
<dbReference type="AlphaFoldDB" id="D0WIB5"/>
<dbReference type="FunFam" id="3.40.50.1860:FF:000002">
    <property type="entry name" value="Glutamate racemase"/>
    <property type="match status" value="1"/>
</dbReference>
<feature type="region of interest" description="Disordered" evidence="9">
    <location>
        <begin position="43"/>
        <end position="88"/>
    </location>
</feature>
<name>D0WIB5_SLAES</name>
<dbReference type="HOGENOM" id="CLU_052344_0_2_11"/>
<dbReference type="InterPro" id="IPR001920">
    <property type="entry name" value="Asp/Glu_race"/>
</dbReference>
<proteinExistence type="inferred from homology"/>
<dbReference type="GO" id="GO:0008360">
    <property type="term" value="P:regulation of cell shape"/>
    <property type="evidence" value="ECO:0007669"/>
    <property type="project" value="UniProtKB-KW"/>
</dbReference>